<sequence length="266" mass="30965">MAFSQLKGEAQTPVTCQFCEESSDIRWRCINCDVFMCQICTTKIHRKIKSAEKHEILNLKDCGGIDAAQAIRKVELQDMPCSTHIGHTCCVYCMDCGKPVCASCLIESHQKHKYKTLNEIYDTTFSKMKEVQNKLESSLEFFDYEKERLHKLHLDGAKNFQKIKNEITLTEKEISEIISKYAKELVQELESIWKPTENKIKAELSDMQKKKDNLLKREENLKKIFLSHQASDIFNSRKLLDETAKKINGDLILRHYENEIYICIQT</sequence>
<evidence type="ECO:0000256" key="2">
    <source>
        <dbReference type="SAM" id="Coils"/>
    </source>
</evidence>
<dbReference type="InterPro" id="IPR000315">
    <property type="entry name" value="Znf_B-box"/>
</dbReference>
<dbReference type="PROSITE" id="PS50119">
    <property type="entry name" value="ZF_BBOX"/>
    <property type="match status" value="2"/>
</dbReference>
<dbReference type="EMBL" id="UYJE01009310">
    <property type="protein sequence ID" value="VDI72198.1"/>
    <property type="molecule type" value="Genomic_DNA"/>
</dbReference>
<comment type="caution">
    <text evidence="4">The sequence shown here is derived from an EMBL/GenBank/DDBJ whole genome shotgun (WGS) entry which is preliminary data.</text>
</comment>
<dbReference type="SMART" id="SM00336">
    <property type="entry name" value="BBOX"/>
    <property type="match status" value="2"/>
</dbReference>
<organism evidence="4 5">
    <name type="scientific">Mytilus galloprovincialis</name>
    <name type="common">Mediterranean mussel</name>
    <dbReference type="NCBI Taxonomy" id="29158"/>
    <lineage>
        <taxon>Eukaryota</taxon>
        <taxon>Metazoa</taxon>
        <taxon>Spiralia</taxon>
        <taxon>Lophotrochozoa</taxon>
        <taxon>Mollusca</taxon>
        <taxon>Bivalvia</taxon>
        <taxon>Autobranchia</taxon>
        <taxon>Pteriomorphia</taxon>
        <taxon>Mytilida</taxon>
        <taxon>Mytiloidea</taxon>
        <taxon>Mytilidae</taxon>
        <taxon>Mytilinae</taxon>
        <taxon>Mytilus</taxon>
    </lineage>
</organism>
<evidence type="ECO:0000256" key="1">
    <source>
        <dbReference type="PROSITE-ProRule" id="PRU00024"/>
    </source>
</evidence>
<evidence type="ECO:0000259" key="3">
    <source>
        <dbReference type="PROSITE" id="PS50119"/>
    </source>
</evidence>
<accession>A0A8B6H1Q6</accession>
<dbReference type="CDD" id="cd19757">
    <property type="entry name" value="Bbox1"/>
    <property type="match status" value="1"/>
</dbReference>
<feature type="coiled-coil region" evidence="2">
    <location>
        <begin position="197"/>
        <end position="224"/>
    </location>
</feature>
<dbReference type="GO" id="GO:0008270">
    <property type="term" value="F:zinc ion binding"/>
    <property type="evidence" value="ECO:0007669"/>
    <property type="project" value="UniProtKB-KW"/>
</dbReference>
<keyword evidence="5" id="KW-1185">Reference proteome</keyword>
<dbReference type="AlphaFoldDB" id="A0A8B6H1Q6"/>
<dbReference type="Pfam" id="PF00643">
    <property type="entry name" value="zf-B_box"/>
    <property type="match status" value="1"/>
</dbReference>
<keyword evidence="1" id="KW-0479">Metal-binding</keyword>
<evidence type="ECO:0000313" key="5">
    <source>
        <dbReference type="Proteomes" id="UP000596742"/>
    </source>
</evidence>
<protein>
    <recommendedName>
        <fullName evidence="3">B box-type domain-containing protein</fullName>
    </recommendedName>
</protein>
<dbReference type="OrthoDB" id="6048578at2759"/>
<dbReference type="SUPFAM" id="SSF57845">
    <property type="entry name" value="B-box zinc-binding domain"/>
    <property type="match status" value="1"/>
</dbReference>
<dbReference type="PANTHER" id="PTHR25462">
    <property type="entry name" value="BONUS, ISOFORM C-RELATED"/>
    <property type="match status" value="1"/>
</dbReference>
<keyword evidence="1" id="KW-0863">Zinc-finger</keyword>
<feature type="domain" description="B box-type" evidence="3">
    <location>
        <begin position="76"/>
        <end position="117"/>
    </location>
</feature>
<gene>
    <name evidence="4" type="ORF">MGAL_10B073875</name>
</gene>
<dbReference type="Proteomes" id="UP000596742">
    <property type="component" value="Unassembled WGS sequence"/>
</dbReference>
<evidence type="ECO:0000313" key="4">
    <source>
        <dbReference type="EMBL" id="VDI72198.1"/>
    </source>
</evidence>
<proteinExistence type="predicted"/>
<feature type="domain" description="B box-type" evidence="3">
    <location>
        <begin position="11"/>
        <end position="59"/>
    </location>
</feature>
<dbReference type="Gene3D" id="4.10.830.40">
    <property type="match status" value="1"/>
</dbReference>
<name>A0A8B6H1Q6_MYTGA</name>
<keyword evidence="2" id="KW-0175">Coiled coil</keyword>
<dbReference type="InterPro" id="IPR047153">
    <property type="entry name" value="TRIM45/56/19-like"/>
</dbReference>
<dbReference type="Gene3D" id="3.30.160.60">
    <property type="entry name" value="Classic Zinc Finger"/>
    <property type="match status" value="1"/>
</dbReference>
<dbReference type="PANTHER" id="PTHR25462:SF296">
    <property type="entry name" value="MEIOTIC P26, ISOFORM F"/>
    <property type="match status" value="1"/>
</dbReference>
<keyword evidence="1" id="KW-0862">Zinc</keyword>
<reference evidence="4" key="1">
    <citation type="submission" date="2018-11" db="EMBL/GenBank/DDBJ databases">
        <authorList>
            <person name="Alioto T."/>
            <person name="Alioto T."/>
        </authorList>
    </citation>
    <scope>NUCLEOTIDE SEQUENCE</scope>
</reference>